<dbReference type="PANTHER" id="PTHR33348">
    <property type="entry name" value="PRECURSOR OF CEP5"/>
    <property type="match status" value="1"/>
</dbReference>
<keyword evidence="3" id="KW-0052">Apoplast</keyword>
<dbReference type="GO" id="GO:1902025">
    <property type="term" value="P:nitrate import"/>
    <property type="evidence" value="ECO:0007669"/>
    <property type="project" value="TreeGrafter"/>
</dbReference>
<accession>A0AAP0EP87</accession>
<evidence type="ECO:0000256" key="5">
    <source>
        <dbReference type="ARBA" id="ARBA00022702"/>
    </source>
</evidence>
<dbReference type="EMBL" id="JBBNAE010000009">
    <property type="protein sequence ID" value="KAK9096889.1"/>
    <property type="molecule type" value="Genomic_DNA"/>
</dbReference>
<comment type="similarity">
    <text evidence="2">Belongs to the C-terminally encoded plant signaling peptide (CEP) family.</text>
</comment>
<dbReference type="GO" id="GO:0048364">
    <property type="term" value="P:root development"/>
    <property type="evidence" value="ECO:0007669"/>
    <property type="project" value="InterPro"/>
</dbReference>
<evidence type="ECO:0000313" key="10">
    <source>
        <dbReference type="EMBL" id="KAK9096889.1"/>
    </source>
</evidence>
<evidence type="ECO:0000256" key="1">
    <source>
        <dbReference type="ARBA" id="ARBA00004271"/>
    </source>
</evidence>
<gene>
    <name evidence="10" type="ORF">Sjap_022386</name>
</gene>
<evidence type="ECO:0000256" key="7">
    <source>
        <dbReference type="ARBA" id="ARBA00023278"/>
    </source>
</evidence>
<comment type="subcellular location">
    <subcellularLocation>
        <location evidence="1">Secreted</location>
        <location evidence="1">Extracellular space</location>
        <location evidence="1">Apoplast</location>
    </subcellularLocation>
</comment>
<name>A0AAP0EP87_9MAGN</name>
<feature type="chain" id="PRO_5043053405" evidence="9">
    <location>
        <begin position="24"/>
        <end position="125"/>
    </location>
</feature>
<sequence>MARMNNFFSCILVLASLVFFTEGRHLKFQKTKGDGHELQKHLTNANHEFINDINGDIHGDHSPSAAYDIDEHEAASSQDMAESGSWKARQSSTKYPSTSMAFDSAFVHIDDFRPTTPGNSPGIGH</sequence>
<reference evidence="10 11" key="1">
    <citation type="submission" date="2024-01" db="EMBL/GenBank/DDBJ databases">
        <title>Genome assemblies of Stephania.</title>
        <authorList>
            <person name="Yang L."/>
        </authorList>
    </citation>
    <scope>NUCLEOTIDE SEQUENCE [LARGE SCALE GENOMIC DNA]</scope>
    <source>
        <strain evidence="10">QJT</strain>
        <tissue evidence="10">Leaf</tissue>
    </source>
</reference>
<evidence type="ECO:0000256" key="9">
    <source>
        <dbReference type="SAM" id="SignalP"/>
    </source>
</evidence>
<keyword evidence="5" id="KW-0372">Hormone</keyword>
<evidence type="ECO:0000256" key="3">
    <source>
        <dbReference type="ARBA" id="ARBA00022523"/>
    </source>
</evidence>
<keyword evidence="6 9" id="KW-0732">Signal</keyword>
<dbReference type="GO" id="GO:0006995">
    <property type="term" value="P:cellular response to nitrogen starvation"/>
    <property type="evidence" value="ECO:0007669"/>
    <property type="project" value="UniProtKB-ARBA"/>
</dbReference>
<dbReference type="PANTHER" id="PTHR33348:SF3">
    <property type="entry name" value="PRECURSOR OF CEP1"/>
    <property type="match status" value="1"/>
</dbReference>
<comment type="caution">
    <text evidence="10">The sequence shown here is derived from an EMBL/GenBank/DDBJ whole genome shotgun (WGS) entry which is preliminary data.</text>
</comment>
<dbReference type="InterPro" id="IPR033250">
    <property type="entry name" value="CEP"/>
</dbReference>
<keyword evidence="4" id="KW-0964">Secreted</keyword>
<proteinExistence type="inferred from homology"/>
<keyword evidence="11" id="KW-1185">Reference proteome</keyword>
<evidence type="ECO:0000313" key="11">
    <source>
        <dbReference type="Proteomes" id="UP001417504"/>
    </source>
</evidence>
<dbReference type="Proteomes" id="UP001417504">
    <property type="component" value="Unassembled WGS sequence"/>
</dbReference>
<protein>
    <submittedName>
        <fullName evidence="10">Uncharacterized protein</fullName>
    </submittedName>
</protein>
<dbReference type="GO" id="GO:0005179">
    <property type="term" value="F:hormone activity"/>
    <property type="evidence" value="ECO:0007669"/>
    <property type="project" value="UniProtKB-KW"/>
</dbReference>
<evidence type="ECO:0000256" key="2">
    <source>
        <dbReference type="ARBA" id="ARBA00008963"/>
    </source>
</evidence>
<keyword evidence="7" id="KW-0379">Hydroxylation</keyword>
<organism evidence="10 11">
    <name type="scientific">Stephania japonica</name>
    <dbReference type="NCBI Taxonomy" id="461633"/>
    <lineage>
        <taxon>Eukaryota</taxon>
        <taxon>Viridiplantae</taxon>
        <taxon>Streptophyta</taxon>
        <taxon>Embryophyta</taxon>
        <taxon>Tracheophyta</taxon>
        <taxon>Spermatophyta</taxon>
        <taxon>Magnoliopsida</taxon>
        <taxon>Ranunculales</taxon>
        <taxon>Menispermaceae</taxon>
        <taxon>Menispermoideae</taxon>
        <taxon>Cissampelideae</taxon>
        <taxon>Stephania</taxon>
    </lineage>
</organism>
<dbReference type="GO" id="GO:1901371">
    <property type="term" value="P:regulation of leaf morphogenesis"/>
    <property type="evidence" value="ECO:0007669"/>
    <property type="project" value="TreeGrafter"/>
</dbReference>
<dbReference type="GO" id="GO:2000280">
    <property type="term" value="P:regulation of root development"/>
    <property type="evidence" value="ECO:0007669"/>
    <property type="project" value="TreeGrafter"/>
</dbReference>
<dbReference type="AlphaFoldDB" id="A0AAP0EP87"/>
<feature type="signal peptide" evidence="9">
    <location>
        <begin position="1"/>
        <end position="23"/>
    </location>
</feature>
<dbReference type="GO" id="GO:0048046">
    <property type="term" value="C:apoplast"/>
    <property type="evidence" value="ECO:0007669"/>
    <property type="project" value="UniProtKB-SubCell"/>
</dbReference>
<feature type="region of interest" description="Disordered" evidence="8">
    <location>
        <begin position="54"/>
        <end position="90"/>
    </location>
</feature>
<evidence type="ECO:0000256" key="6">
    <source>
        <dbReference type="ARBA" id="ARBA00022729"/>
    </source>
</evidence>
<evidence type="ECO:0000256" key="4">
    <source>
        <dbReference type="ARBA" id="ARBA00022525"/>
    </source>
</evidence>
<evidence type="ECO:0000256" key="8">
    <source>
        <dbReference type="SAM" id="MobiDB-lite"/>
    </source>
</evidence>